<evidence type="ECO:0000313" key="3">
    <source>
        <dbReference type="Proteomes" id="UP000017747"/>
    </source>
</evidence>
<keyword evidence="3" id="KW-1185">Reference proteome</keyword>
<dbReference type="Proteomes" id="UP000017747">
    <property type="component" value="Unassembled WGS sequence"/>
</dbReference>
<dbReference type="STRING" id="994573.T472_0205045"/>
<reference evidence="2 3" key="1">
    <citation type="journal article" date="2014" name="Genome Announc.">
        <title>Genome Sequence of Youngiibacter fragilis, the Type Strain of the Genus Youngiibacter.</title>
        <authorList>
            <person name="Wawrik C.B."/>
            <person name="Callaghan A.V."/>
            <person name="Stamps B.W."/>
            <person name="Wawrik B."/>
        </authorList>
    </citation>
    <scope>NUCLEOTIDE SEQUENCE [LARGE SCALE GENOMIC DNA]</scope>
    <source>
        <strain evidence="2 3">232.1</strain>
    </source>
</reference>
<sequence>MRKLAALFIVVSSILYPNVLVYGQESFKATIVPVGNADIQALLSAILILLILALAAALIFRRDSRRDAADTDK</sequence>
<evidence type="ECO:0000313" key="2">
    <source>
        <dbReference type="EMBL" id="ETA81765.1"/>
    </source>
</evidence>
<keyword evidence="1" id="KW-0812">Transmembrane</keyword>
<organism evidence="2 3">
    <name type="scientific">Youngiibacter fragilis 232.1</name>
    <dbReference type="NCBI Taxonomy" id="994573"/>
    <lineage>
        <taxon>Bacteria</taxon>
        <taxon>Bacillati</taxon>
        <taxon>Bacillota</taxon>
        <taxon>Clostridia</taxon>
        <taxon>Eubacteriales</taxon>
        <taxon>Clostridiaceae</taxon>
        <taxon>Youngiibacter</taxon>
    </lineage>
</organism>
<name>V7I6C4_9CLOT</name>
<keyword evidence="1" id="KW-1133">Transmembrane helix</keyword>
<feature type="transmembrane region" description="Helical" evidence="1">
    <location>
        <begin position="39"/>
        <end position="60"/>
    </location>
</feature>
<proteinExistence type="predicted"/>
<accession>V7I6C4</accession>
<keyword evidence="1" id="KW-0472">Membrane</keyword>
<dbReference type="AlphaFoldDB" id="V7I6C4"/>
<protein>
    <submittedName>
        <fullName evidence="2">Uncharacterized protein</fullName>
    </submittedName>
</protein>
<gene>
    <name evidence="2" type="ORF">T472_0205045</name>
</gene>
<evidence type="ECO:0000256" key="1">
    <source>
        <dbReference type="SAM" id="Phobius"/>
    </source>
</evidence>
<comment type="caution">
    <text evidence="2">The sequence shown here is derived from an EMBL/GenBank/DDBJ whole genome shotgun (WGS) entry which is preliminary data.</text>
</comment>
<dbReference type="EMBL" id="AXUN02000068">
    <property type="protein sequence ID" value="ETA81765.1"/>
    <property type="molecule type" value="Genomic_DNA"/>
</dbReference>